<keyword evidence="11" id="KW-0472">Membrane</keyword>
<protein>
    <recommendedName>
        <fullName evidence="14">Peptide O-xylosyltransferase</fullName>
    </recommendedName>
</protein>
<keyword evidence="9" id="KW-1133">Transmembrane helix</keyword>
<evidence type="ECO:0000313" key="16">
    <source>
        <dbReference type="Proteomes" id="UP001325680"/>
    </source>
</evidence>
<evidence type="ECO:0000256" key="12">
    <source>
        <dbReference type="ARBA" id="ARBA00023157"/>
    </source>
</evidence>
<keyword evidence="10" id="KW-0333">Golgi apparatus</keyword>
<evidence type="ECO:0000256" key="11">
    <source>
        <dbReference type="ARBA" id="ARBA00023136"/>
    </source>
</evidence>
<dbReference type="EMBL" id="CP139960">
    <property type="protein sequence ID" value="WQD39652.1"/>
    <property type="molecule type" value="Genomic_DNA"/>
</dbReference>
<evidence type="ECO:0000256" key="4">
    <source>
        <dbReference type="ARBA" id="ARBA00022679"/>
    </source>
</evidence>
<keyword evidence="5" id="KW-0812">Transmembrane</keyword>
<organism evidence="15 16">
    <name type="scientific">Niabella yanshanensis</name>
    <dbReference type="NCBI Taxonomy" id="577386"/>
    <lineage>
        <taxon>Bacteria</taxon>
        <taxon>Pseudomonadati</taxon>
        <taxon>Bacteroidota</taxon>
        <taxon>Chitinophagia</taxon>
        <taxon>Chitinophagales</taxon>
        <taxon>Chitinophagaceae</taxon>
        <taxon>Niabella</taxon>
    </lineage>
</organism>
<keyword evidence="12" id="KW-1015">Disulfide bond</keyword>
<reference evidence="15 16" key="1">
    <citation type="submission" date="2023-12" db="EMBL/GenBank/DDBJ databases">
        <title>Genome sequencing and assembly of bacterial species from a model synthetic community.</title>
        <authorList>
            <person name="Hogle S.L."/>
        </authorList>
    </citation>
    <scope>NUCLEOTIDE SEQUENCE [LARGE SCALE GENOMIC DNA]</scope>
    <source>
        <strain evidence="15 16">HAMBI_3031</strain>
    </source>
</reference>
<comment type="subcellular location">
    <subcellularLocation>
        <location evidence="2">Endoplasmic reticulum membrane</location>
        <topology evidence="2">Single-pass type II membrane protein</topology>
    </subcellularLocation>
    <subcellularLocation>
        <location evidence="1">Golgi apparatus membrane</location>
        <topology evidence="1">Single-pass type II membrane protein</topology>
    </subcellularLocation>
</comment>
<dbReference type="RefSeq" id="WP_162817732.1">
    <property type="nucleotide sequence ID" value="NZ_CP139960.1"/>
</dbReference>
<keyword evidence="6" id="KW-0479">Metal-binding</keyword>
<evidence type="ECO:0000256" key="8">
    <source>
        <dbReference type="ARBA" id="ARBA00022968"/>
    </source>
</evidence>
<dbReference type="PANTHER" id="PTHR46025">
    <property type="entry name" value="XYLOSYLTRANSFERASE OXT"/>
    <property type="match status" value="1"/>
</dbReference>
<name>A0ABZ0W8R2_9BACT</name>
<keyword evidence="3" id="KW-0328">Glycosyltransferase</keyword>
<keyword evidence="13" id="KW-0325">Glycoprotein</keyword>
<evidence type="ECO:0000256" key="3">
    <source>
        <dbReference type="ARBA" id="ARBA00022676"/>
    </source>
</evidence>
<gene>
    <name evidence="15" type="ORF">U0035_05765</name>
</gene>
<keyword evidence="8" id="KW-0735">Signal-anchor</keyword>
<dbReference type="PANTHER" id="PTHR46025:SF3">
    <property type="entry name" value="XYLOSYLTRANSFERASE OXT"/>
    <property type="match status" value="1"/>
</dbReference>
<evidence type="ECO:0000256" key="10">
    <source>
        <dbReference type="ARBA" id="ARBA00023034"/>
    </source>
</evidence>
<evidence type="ECO:0000256" key="1">
    <source>
        <dbReference type="ARBA" id="ARBA00004323"/>
    </source>
</evidence>
<evidence type="ECO:0000256" key="13">
    <source>
        <dbReference type="ARBA" id="ARBA00023180"/>
    </source>
</evidence>
<dbReference type="InterPro" id="IPR043538">
    <property type="entry name" value="XYLT"/>
</dbReference>
<accession>A0ABZ0W8R2</accession>
<evidence type="ECO:0000256" key="9">
    <source>
        <dbReference type="ARBA" id="ARBA00022989"/>
    </source>
</evidence>
<dbReference type="Pfam" id="PF02485">
    <property type="entry name" value="Branch"/>
    <property type="match status" value="1"/>
</dbReference>
<keyword evidence="4" id="KW-0808">Transferase</keyword>
<evidence type="ECO:0000256" key="7">
    <source>
        <dbReference type="ARBA" id="ARBA00022824"/>
    </source>
</evidence>
<proteinExistence type="predicted"/>
<keyword evidence="16" id="KW-1185">Reference proteome</keyword>
<evidence type="ECO:0000256" key="5">
    <source>
        <dbReference type="ARBA" id="ARBA00022692"/>
    </source>
</evidence>
<evidence type="ECO:0000256" key="2">
    <source>
        <dbReference type="ARBA" id="ARBA00004648"/>
    </source>
</evidence>
<keyword evidence="7" id="KW-0256">Endoplasmic reticulum</keyword>
<dbReference type="Proteomes" id="UP001325680">
    <property type="component" value="Chromosome"/>
</dbReference>
<evidence type="ECO:0000256" key="6">
    <source>
        <dbReference type="ARBA" id="ARBA00022723"/>
    </source>
</evidence>
<sequence>MNICHLIIAHNKPEQVARLAKSLRLPGSDIYVHVDKKTDINAFTFLESQGVRFVKKRVKVNWGGYSLVEAIVSSLEEIRDGGKPYEFINLLSAQDYPIKKASDFTAFLQENKGKCFIFYEDVEGLFWWKENIVRLTRYHFNDFPVKGKYMAQRLVNFLLPTRKFPMNWKLYGGSCSTWWTLPAEAAYFLAHTIGNNRKLRRFAKLTWGADEYLFATILMNSDFKSRVVNNNYRFIDWSEKNPRPKLLTIKDLQAISASESFFARKFDESVDAYVLDKLDELLAGKDHRTG</sequence>
<evidence type="ECO:0000313" key="15">
    <source>
        <dbReference type="EMBL" id="WQD39652.1"/>
    </source>
</evidence>
<dbReference type="InterPro" id="IPR003406">
    <property type="entry name" value="Glyco_trans_14"/>
</dbReference>
<evidence type="ECO:0000256" key="14">
    <source>
        <dbReference type="ARBA" id="ARBA00042865"/>
    </source>
</evidence>